<dbReference type="AlphaFoldDB" id="A0AA88PCG5"/>
<proteinExistence type="predicted"/>
<evidence type="ECO:0000313" key="2">
    <source>
        <dbReference type="EMBL" id="KAK2876239.1"/>
    </source>
</evidence>
<feature type="region of interest" description="Disordered" evidence="1">
    <location>
        <begin position="1"/>
        <end position="31"/>
    </location>
</feature>
<name>A0AA88PCG5_9TELE</name>
<comment type="caution">
    <text evidence="2">The sequence shown here is derived from an EMBL/GenBank/DDBJ whole genome shotgun (WGS) entry which is preliminary data.</text>
</comment>
<accession>A0AA88PCG5</accession>
<protein>
    <submittedName>
        <fullName evidence="2">Uncharacterized protein</fullName>
    </submittedName>
</protein>
<keyword evidence="3" id="KW-1185">Reference proteome</keyword>
<gene>
    <name evidence="2" type="ORF">Q8A67_020335</name>
</gene>
<dbReference type="Proteomes" id="UP001187343">
    <property type="component" value="Unassembled WGS sequence"/>
</dbReference>
<evidence type="ECO:0000313" key="3">
    <source>
        <dbReference type="Proteomes" id="UP001187343"/>
    </source>
</evidence>
<reference evidence="2" key="1">
    <citation type="submission" date="2023-08" db="EMBL/GenBank/DDBJ databases">
        <title>Chromosome-level Genome Assembly of mud carp (Cirrhinus molitorella).</title>
        <authorList>
            <person name="Liu H."/>
        </authorList>
    </citation>
    <scope>NUCLEOTIDE SEQUENCE</scope>
    <source>
        <strain evidence="2">Prfri</strain>
        <tissue evidence="2">Muscle</tissue>
    </source>
</reference>
<evidence type="ECO:0000256" key="1">
    <source>
        <dbReference type="SAM" id="MobiDB-lite"/>
    </source>
</evidence>
<dbReference type="EMBL" id="JAUYZG010000020">
    <property type="protein sequence ID" value="KAK2876239.1"/>
    <property type="molecule type" value="Genomic_DNA"/>
</dbReference>
<sequence length="101" mass="11138">MRSDEPKALALTPNSRRGISADGEQERERSVRPITWRGRGFAKCSQPMAAPQRPLPRVLGEGSGYPALCQSAISKEFETGEEDKSGSTIERVDYWASIKSL</sequence>
<organism evidence="2 3">
    <name type="scientific">Cirrhinus molitorella</name>
    <name type="common">mud carp</name>
    <dbReference type="NCBI Taxonomy" id="172907"/>
    <lineage>
        <taxon>Eukaryota</taxon>
        <taxon>Metazoa</taxon>
        <taxon>Chordata</taxon>
        <taxon>Craniata</taxon>
        <taxon>Vertebrata</taxon>
        <taxon>Euteleostomi</taxon>
        <taxon>Actinopterygii</taxon>
        <taxon>Neopterygii</taxon>
        <taxon>Teleostei</taxon>
        <taxon>Ostariophysi</taxon>
        <taxon>Cypriniformes</taxon>
        <taxon>Cyprinidae</taxon>
        <taxon>Labeoninae</taxon>
        <taxon>Labeonini</taxon>
        <taxon>Cirrhinus</taxon>
    </lineage>
</organism>